<accession>A0A8J7QDL7</accession>
<keyword evidence="2" id="KW-1185">Reference proteome</keyword>
<comment type="caution">
    <text evidence="1">The sequence shown here is derived from an EMBL/GenBank/DDBJ whole genome shotgun (WGS) entry which is preliminary data.</text>
</comment>
<dbReference type="Gene3D" id="2.120.10.30">
    <property type="entry name" value="TolB, C-terminal domain"/>
    <property type="match status" value="1"/>
</dbReference>
<dbReference type="InterPro" id="IPR011042">
    <property type="entry name" value="6-blade_b-propeller_TolB-like"/>
</dbReference>
<dbReference type="SUPFAM" id="SSF82171">
    <property type="entry name" value="DPP6 N-terminal domain-like"/>
    <property type="match status" value="1"/>
</dbReference>
<gene>
    <name evidence="1" type="ORF">J3U88_01615</name>
</gene>
<sequence>MFILNLLFICSAAQTGGTVPTVYPSELIRWSPDLPVFAYSGFQRDRKAACKVRSLFIYPDQNNPAVLSVHEPFEVIRDPDGLLDDEYICYDIMAFGWGENGLFYYVLRELESNRAHFILNRYENNQLKELKRFEVPVFRWQNLYAVRVMFGGSHLLFCLNTDDRNTIGYVDLTGSSFEIETLRLNQEFYNIRSMTTRLIPGSTRVVFSAKTHEQSRYKLYGFNITSPFELKRVLSPGRLTRGEEAVNEHFPKLDVSGQRLIYYGIEGTNNYSALYTSAYPMGEPRRVDQLKSGQQQGLVDTNAEATYTWSADGTRIFYIVRNDEKNDPIMSRQFDLGKAETQLDSKTIHRLVDISPVTGRMAAMVYEVIDGKAQERPLVRDPGIPAKPYPTFTFKIPENVMPFDISVDGADARHYATFVEKTEVQLRPSTKETIKNGRPLDLKLQIGGHRFWIYNTEKTQWDLSEDLAGYVSVKLDLTKFADLGYDARSGRMIVSRRKMTRDQVFQVLGNPDRALSSLEATDDGFLLKAENDLRFLNITAERPAYDLRVTLAGQITPAPSPLPLKSKSVHLEFKPLARLLKINAVPDDNLDPETKDMIPQILRKTRGDFEGIVSRIRTYNNDSSMEFPILENLSTSQDIVAAIVKGFQDRGRRISVNWSLVKNVYVMKITVKGG</sequence>
<organism evidence="1 2">
    <name type="scientific">Acanthopleuribacter pedis</name>
    <dbReference type="NCBI Taxonomy" id="442870"/>
    <lineage>
        <taxon>Bacteria</taxon>
        <taxon>Pseudomonadati</taxon>
        <taxon>Acidobacteriota</taxon>
        <taxon>Holophagae</taxon>
        <taxon>Acanthopleuribacterales</taxon>
        <taxon>Acanthopleuribacteraceae</taxon>
        <taxon>Acanthopleuribacter</taxon>
    </lineage>
</organism>
<reference evidence="1" key="1">
    <citation type="submission" date="2021-03" db="EMBL/GenBank/DDBJ databases">
        <authorList>
            <person name="Wang G."/>
        </authorList>
    </citation>
    <scope>NUCLEOTIDE SEQUENCE</scope>
    <source>
        <strain evidence="1">KCTC 12899</strain>
    </source>
</reference>
<dbReference type="EMBL" id="JAFREP010000001">
    <property type="protein sequence ID" value="MBO1317138.1"/>
    <property type="molecule type" value="Genomic_DNA"/>
</dbReference>
<dbReference type="Proteomes" id="UP000664417">
    <property type="component" value="Unassembled WGS sequence"/>
</dbReference>
<dbReference type="AlphaFoldDB" id="A0A8J7QDL7"/>
<evidence type="ECO:0000313" key="2">
    <source>
        <dbReference type="Proteomes" id="UP000664417"/>
    </source>
</evidence>
<evidence type="ECO:0000313" key="1">
    <source>
        <dbReference type="EMBL" id="MBO1317138.1"/>
    </source>
</evidence>
<dbReference type="RefSeq" id="WP_207856371.1">
    <property type="nucleotide sequence ID" value="NZ_JAFREP010000001.1"/>
</dbReference>
<proteinExistence type="predicted"/>
<protein>
    <submittedName>
        <fullName evidence="1">Uncharacterized protein</fullName>
    </submittedName>
</protein>
<name>A0A8J7QDL7_9BACT</name>